<dbReference type="InterPro" id="IPR038026">
    <property type="entry name" value="MtlR-like_sf"/>
</dbReference>
<evidence type="ECO:0008006" key="3">
    <source>
        <dbReference type="Google" id="ProtNLM"/>
    </source>
</evidence>
<dbReference type="SUPFAM" id="SSF158668">
    <property type="entry name" value="MtlR-like"/>
    <property type="match status" value="1"/>
</dbReference>
<keyword evidence="2" id="KW-1185">Reference proteome</keyword>
<reference evidence="1" key="1">
    <citation type="submission" date="2023-07" db="EMBL/GenBank/DDBJ databases">
        <authorList>
            <person name="Kim M.K."/>
        </authorList>
    </citation>
    <scope>NUCLEOTIDE SEQUENCE</scope>
    <source>
        <strain evidence="1">ASUV-10-1</strain>
    </source>
</reference>
<organism evidence="1 2">
    <name type="scientific">Hymenobacter aranciens</name>
    <dbReference type="NCBI Taxonomy" id="3063996"/>
    <lineage>
        <taxon>Bacteria</taxon>
        <taxon>Pseudomonadati</taxon>
        <taxon>Bacteroidota</taxon>
        <taxon>Cytophagia</taxon>
        <taxon>Cytophagales</taxon>
        <taxon>Hymenobacteraceae</taxon>
        <taxon>Hymenobacter</taxon>
    </lineage>
</organism>
<comment type="caution">
    <text evidence="1">The sequence shown here is derived from an EMBL/GenBank/DDBJ whole genome shotgun (WGS) entry which is preliminary data.</text>
</comment>
<dbReference type="InterPro" id="IPR007761">
    <property type="entry name" value="MtlR-like"/>
</dbReference>
<protein>
    <recommendedName>
        <fullName evidence="3">Transcriptional regulator</fullName>
    </recommendedName>
</protein>
<dbReference type="Gene3D" id="1.20.120.330">
    <property type="entry name" value="Nucleotidyltransferases domain 2"/>
    <property type="match status" value="1"/>
</dbReference>
<evidence type="ECO:0000313" key="1">
    <source>
        <dbReference type="EMBL" id="MDO7874735.1"/>
    </source>
</evidence>
<proteinExistence type="predicted"/>
<accession>A0ABT9BAD6</accession>
<dbReference type="RefSeq" id="WP_305006053.1">
    <property type="nucleotide sequence ID" value="NZ_JAUQSY010000005.1"/>
</dbReference>
<dbReference type="PANTHER" id="PTHR37941:SF1">
    <property type="entry name" value="FUMARASE E-RELATED"/>
    <property type="match status" value="1"/>
</dbReference>
<evidence type="ECO:0000313" key="2">
    <source>
        <dbReference type="Proteomes" id="UP001176429"/>
    </source>
</evidence>
<dbReference type="Proteomes" id="UP001176429">
    <property type="component" value="Unassembled WGS sequence"/>
</dbReference>
<gene>
    <name evidence="1" type="ORF">Q5H93_08320</name>
</gene>
<dbReference type="PANTHER" id="PTHR37941">
    <property type="entry name" value="FUMARASE E-RELATED"/>
    <property type="match status" value="1"/>
</dbReference>
<dbReference type="EMBL" id="JAUQSY010000005">
    <property type="protein sequence ID" value="MDO7874735.1"/>
    <property type="molecule type" value="Genomic_DNA"/>
</dbReference>
<sequence>MEEHLEGVPNRVGNLHAVLRELEIESDRGVAILGVSMLDQRLLELLHHLFVPCPQTKQLLSGPISSFANRLNLAMATGLIAADEYAECNRLRAIRNDFAHKFELDFSFSNEQVKKRCEKLEMFYEPDSEEELSECNPESEEQVETEITPRELFIKSVAEVYICWLIREFHTQNRRMKRSGMDDANEYLKSQAQKQ</sequence>
<name>A0ABT9BAD6_9BACT</name>